<reference evidence="3" key="1">
    <citation type="journal article" date="2019" name="Int. J. Syst. Evol. Microbiol.">
        <title>The Global Catalogue of Microorganisms (GCM) 10K type strain sequencing project: providing services to taxonomists for standard genome sequencing and annotation.</title>
        <authorList>
            <consortium name="The Broad Institute Genomics Platform"/>
            <consortium name="The Broad Institute Genome Sequencing Center for Infectious Disease"/>
            <person name="Wu L."/>
            <person name="Ma J."/>
        </authorList>
    </citation>
    <scope>NUCLEOTIDE SEQUENCE [LARGE SCALE GENOMIC DNA]</scope>
    <source>
        <strain evidence="3">JCM 16929</strain>
    </source>
</reference>
<evidence type="ECO:0000256" key="1">
    <source>
        <dbReference type="SAM" id="MobiDB-lite"/>
    </source>
</evidence>
<evidence type="ECO:0000313" key="3">
    <source>
        <dbReference type="Proteomes" id="UP001501490"/>
    </source>
</evidence>
<evidence type="ECO:0008006" key="4">
    <source>
        <dbReference type="Google" id="ProtNLM"/>
    </source>
</evidence>
<proteinExistence type="predicted"/>
<accession>A0ABP7ADZ2</accession>
<dbReference type="EMBL" id="BAABAB010000026">
    <property type="protein sequence ID" value="GAA3630178.1"/>
    <property type="molecule type" value="Genomic_DNA"/>
</dbReference>
<organism evidence="2 3">
    <name type="scientific">Microlunatus ginsengisoli</name>
    <dbReference type="NCBI Taxonomy" id="363863"/>
    <lineage>
        <taxon>Bacteria</taxon>
        <taxon>Bacillati</taxon>
        <taxon>Actinomycetota</taxon>
        <taxon>Actinomycetes</taxon>
        <taxon>Propionibacteriales</taxon>
        <taxon>Propionibacteriaceae</taxon>
        <taxon>Microlunatus</taxon>
    </lineage>
</organism>
<comment type="caution">
    <text evidence="2">The sequence shown here is derived from an EMBL/GenBank/DDBJ whole genome shotgun (WGS) entry which is preliminary data.</text>
</comment>
<feature type="region of interest" description="Disordered" evidence="1">
    <location>
        <begin position="1"/>
        <end position="24"/>
    </location>
</feature>
<dbReference type="RefSeq" id="WP_344807065.1">
    <property type="nucleotide sequence ID" value="NZ_BAABAB010000026.1"/>
</dbReference>
<dbReference type="Proteomes" id="UP001501490">
    <property type="component" value="Unassembled WGS sequence"/>
</dbReference>
<protein>
    <recommendedName>
        <fullName evidence="4">Transposase</fullName>
    </recommendedName>
</protein>
<evidence type="ECO:0000313" key="2">
    <source>
        <dbReference type="EMBL" id="GAA3630178.1"/>
    </source>
</evidence>
<gene>
    <name evidence="2" type="ORF">GCM10022236_35750</name>
</gene>
<name>A0ABP7ADZ2_9ACTN</name>
<feature type="compositionally biased region" description="Basic and acidic residues" evidence="1">
    <location>
        <begin position="11"/>
        <end position="21"/>
    </location>
</feature>
<sequence>MTRGAAATTQRADRPEDRANKEGSVVSYSPEVTFFAELNQRRRPPTDPLAEGWELLRAYAVRSCSGRALRRRLIRIDRWAGTPAASQDQFASFLRLG</sequence>
<keyword evidence="3" id="KW-1185">Reference proteome</keyword>